<organism evidence="2 3">
    <name type="scientific">Deinococcus multiflagellatus</name>
    <dbReference type="NCBI Taxonomy" id="1656887"/>
    <lineage>
        <taxon>Bacteria</taxon>
        <taxon>Thermotogati</taxon>
        <taxon>Deinococcota</taxon>
        <taxon>Deinococci</taxon>
        <taxon>Deinococcales</taxon>
        <taxon>Deinococcaceae</taxon>
        <taxon>Deinococcus</taxon>
    </lineage>
</organism>
<evidence type="ECO:0000313" key="2">
    <source>
        <dbReference type="EMBL" id="MFC6658948.1"/>
    </source>
</evidence>
<dbReference type="EMBL" id="JBHSWB010000001">
    <property type="protein sequence ID" value="MFC6658948.1"/>
    <property type="molecule type" value="Genomic_DNA"/>
</dbReference>
<dbReference type="RefSeq" id="WP_380053360.1">
    <property type="nucleotide sequence ID" value="NZ_JBHSWB010000001.1"/>
</dbReference>
<keyword evidence="1" id="KW-0812">Transmembrane</keyword>
<evidence type="ECO:0000256" key="1">
    <source>
        <dbReference type="SAM" id="Phobius"/>
    </source>
</evidence>
<reference evidence="3" key="1">
    <citation type="journal article" date="2019" name="Int. J. Syst. Evol. Microbiol.">
        <title>The Global Catalogue of Microorganisms (GCM) 10K type strain sequencing project: providing services to taxonomists for standard genome sequencing and annotation.</title>
        <authorList>
            <consortium name="The Broad Institute Genomics Platform"/>
            <consortium name="The Broad Institute Genome Sequencing Center for Infectious Disease"/>
            <person name="Wu L."/>
            <person name="Ma J."/>
        </authorList>
    </citation>
    <scope>NUCLEOTIDE SEQUENCE [LARGE SCALE GENOMIC DNA]</scope>
    <source>
        <strain evidence="3">CCUG 63830</strain>
    </source>
</reference>
<gene>
    <name evidence="2" type="ORF">ACFP90_00145</name>
</gene>
<dbReference type="Proteomes" id="UP001596317">
    <property type="component" value="Unassembled WGS sequence"/>
</dbReference>
<proteinExistence type="predicted"/>
<comment type="caution">
    <text evidence="2">The sequence shown here is derived from an EMBL/GenBank/DDBJ whole genome shotgun (WGS) entry which is preliminary data.</text>
</comment>
<feature type="transmembrane region" description="Helical" evidence="1">
    <location>
        <begin position="55"/>
        <end position="75"/>
    </location>
</feature>
<feature type="transmembrane region" description="Helical" evidence="1">
    <location>
        <begin position="31"/>
        <end position="48"/>
    </location>
</feature>
<evidence type="ECO:0000313" key="3">
    <source>
        <dbReference type="Proteomes" id="UP001596317"/>
    </source>
</evidence>
<keyword evidence="1" id="KW-1133">Transmembrane helix</keyword>
<name>A0ABW1ZDT0_9DEIO</name>
<accession>A0ABW1ZDT0</accession>
<protein>
    <submittedName>
        <fullName evidence="2">Uncharacterized protein</fullName>
    </submittedName>
</protein>
<keyword evidence="3" id="KW-1185">Reference proteome</keyword>
<feature type="transmembrane region" description="Helical" evidence="1">
    <location>
        <begin position="7"/>
        <end position="25"/>
    </location>
</feature>
<sequence length="138" mass="13737">MRAQWRGSVGGGVLGAALGILAAFFGDVRAPVGLLIGLVLVGALVGEWPPAWRALRLGAGALALGLWLCLLTPVLRAPLAALTLAQGPQPADAIVVLGAGCSAAPAPWSPAASAAWCGGWNCGGRATRPWSPCPNSPG</sequence>
<keyword evidence="1" id="KW-0472">Membrane</keyword>